<feature type="region of interest" description="Disordered" evidence="7">
    <location>
        <begin position="1"/>
        <end position="40"/>
    </location>
</feature>
<dbReference type="EMBL" id="HBHR01001262">
    <property type="protein sequence ID" value="CAD9857927.1"/>
    <property type="molecule type" value="Transcribed_RNA"/>
</dbReference>
<dbReference type="GO" id="GO:0006364">
    <property type="term" value="P:rRNA processing"/>
    <property type="evidence" value="ECO:0007669"/>
    <property type="project" value="UniProtKB-KW"/>
</dbReference>
<evidence type="ECO:0000256" key="5">
    <source>
        <dbReference type="ARBA" id="ARBA00023274"/>
    </source>
</evidence>
<dbReference type="InterPro" id="IPR012173">
    <property type="entry name" value="Mpp10"/>
</dbReference>
<comment type="similarity">
    <text evidence="6">Belongs to the MPP10 family.</text>
</comment>
<feature type="region of interest" description="Disordered" evidence="7">
    <location>
        <begin position="118"/>
        <end position="189"/>
    </location>
</feature>
<accession>A0A7S2USH4</accession>
<evidence type="ECO:0000256" key="3">
    <source>
        <dbReference type="ARBA" id="ARBA00022552"/>
    </source>
</evidence>
<evidence type="ECO:0000256" key="2">
    <source>
        <dbReference type="ARBA" id="ARBA00022517"/>
    </source>
</evidence>
<evidence type="ECO:0000256" key="6">
    <source>
        <dbReference type="ARBA" id="ARBA00029455"/>
    </source>
</evidence>
<dbReference type="GO" id="GO:0034457">
    <property type="term" value="C:Mpp10 complex"/>
    <property type="evidence" value="ECO:0007669"/>
    <property type="project" value="InterPro"/>
</dbReference>
<protein>
    <submittedName>
        <fullName evidence="8">Uncharacterized protein</fullName>
    </submittedName>
</protein>
<name>A0A7S2USH4_9STRA</name>
<feature type="compositionally biased region" description="Polar residues" evidence="7">
    <location>
        <begin position="231"/>
        <end position="240"/>
    </location>
</feature>
<keyword evidence="2" id="KW-0690">Ribosome biogenesis</keyword>
<reference evidence="8" key="1">
    <citation type="submission" date="2021-01" db="EMBL/GenBank/DDBJ databases">
        <authorList>
            <person name="Corre E."/>
            <person name="Pelletier E."/>
            <person name="Niang G."/>
            <person name="Scheremetjew M."/>
            <person name="Finn R."/>
            <person name="Kale V."/>
            <person name="Holt S."/>
            <person name="Cochrane G."/>
            <person name="Meng A."/>
            <person name="Brown T."/>
            <person name="Cohen L."/>
        </authorList>
    </citation>
    <scope>NUCLEOTIDE SEQUENCE</scope>
    <source>
        <strain evidence="8">CCMP1661</strain>
    </source>
</reference>
<comment type="subcellular location">
    <subcellularLocation>
        <location evidence="1">Nucleus</location>
        <location evidence="1">Nucleolus</location>
    </subcellularLocation>
</comment>
<feature type="compositionally biased region" description="Basic residues" evidence="7">
    <location>
        <begin position="153"/>
        <end position="170"/>
    </location>
</feature>
<keyword evidence="5" id="KW-0687">Ribonucleoprotein</keyword>
<evidence type="ECO:0000313" key="8">
    <source>
        <dbReference type="EMBL" id="CAD9857927.1"/>
    </source>
</evidence>
<dbReference type="PANTHER" id="PTHR17039:SF0">
    <property type="entry name" value="U3 SMALL NUCLEOLAR RIBONUCLEOPROTEIN PROTEIN MPP10"/>
    <property type="match status" value="1"/>
</dbReference>
<feature type="compositionally biased region" description="Basic and acidic residues" evidence="7">
    <location>
        <begin position="1"/>
        <end position="13"/>
    </location>
</feature>
<evidence type="ECO:0000256" key="4">
    <source>
        <dbReference type="ARBA" id="ARBA00023242"/>
    </source>
</evidence>
<dbReference type="AlphaFoldDB" id="A0A7S2USH4"/>
<dbReference type="Pfam" id="PF04006">
    <property type="entry name" value="Mpp10"/>
    <property type="match status" value="1"/>
</dbReference>
<proteinExistence type="inferred from homology"/>
<feature type="compositionally biased region" description="Basic and acidic residues" evidence="7">
    <location>
        <begin position="133"/>
        <end position="152"/>
    </location>
</feature>
<sequence length="258" mass="29226">MRIAEERWDDVVLREPPPPPKGREDQEDVPELSQEKSKLGLGEVYEKQYMKQTLQIEEADPRAKDKEEMTKLFRKLSYKLDSLTHFHFTPKPVMPESEVRVQVPALVMEEVLPLGVSAEQAQAPEATAKHQRGARDGKLVSKEELDQDDRQRIRAGKKAARRKDRRRRESNKKLAIQANPGLGNPYAKDKLLESLKASNVIDSTKDQKSGKAGKEYTSSTQFFAKLQQDVASQVGSVGNSQKKRKREDQAAKSSSFKL</sequence>
<evidence type="ECO:0000256" key="7">
    <source>
        <dbReference type="SAM" id="MobiDB-lite"/>
    </source>
</evidence>
<organism evidence="8">
    <name type="scientific">Fibrocapsa japonica</name>
    <dbReference type="NCBI Taxonomy" id="94617"/>
    <lineage>
        <taxon>Eukaryota</taxon>
        <taxon>Sar</taxon>
        <taxon>Stramenopiles</taxon>
        <taxon>Ochrophyta</taxon>
        <taxon>Raphidophyceae</taxon>
        <taxon>Chattonellales</taxon>
        <taxon>Chattonellaceae</taxon>
        <taxon>Fibrocapsa</taxon>
    </lineage>
</organism>
<gene>
    <name evidence="8" type="ORF">FJAP1339_LOCUS443</name>
</gene>
<keyword evidence="4" id="KW-0539">Nucleus</keyword>
<dbReference type="GO" id="GO:0005732">
    <property type="term" value="C:sno(s)RNA-containing ribonucleoprotein complex"/>
    <property type="evidence" value="ECO:0007669"/>
    <property type="project" value="InterPro"/>
</dbReference>
<evidence type="ECO:0000256" key="1">
    <source>
        <dbReference type="ARBA" id="ARBA00004604"/>
    </source>
</evidence>
<feature type="region of interest" description="Disordered" evidence="7">
    <location>
        <begin position="231"/>
        <end position="258"/>
    </location>
</feature>
<dbReference type="GO" id="GO:0032040">
    <property type="term" value="C:small-subunit processome"/>
    <property type="evidence" value="ECO:0007669"/>
    <property type="project" value="TreeGrafter"/>
</dbReference>
<keyword evidence="3" id="KW-0698">rRNA processing</keyword>
<dbReference type="PANTHER" id="PTHR17039">
    <property type="entry name" value="U3 SMALL NUCLEOLAR RIBONUCLEOPROTEIN PROTEIN MPP10"/>
    <property type="match status" value="1"/>
</dbReference>